<protein>
    <submittedName>
        <fullName evidence="3">Uncharacterized protein</fullName>
    </submittedName>
</protein>
<dbReference type="EMBL" id="JAACLJ010000001">
    <property type="protein sequence ID" value="KAF4595495.1"/>
    <property type="molecule type" value="Genomic_DNA"/>
</dbReference>
<keyword evidence="2" id="KW-0472">Membrane</keyword>
<evidence type="ECO:0000313" key="3">
    <source>
        <dbReference type="EMBL" id="KAF4595495.1"/>
    </source>
</evidence>
<dbReference type="OrthoDB" id="5105067at2759"/>
<feature type="compositionally biased region" description="Polar residues" evidence="1">
    <location>
        <begin position="67"/>
        <end position="76"/>
    </location>
</feature>
<comment type="caution">
    <text evidence="3">The sequence shown here is derived from an EMBL/GenBank/DDBJ whole genome shotgun (WGS) entry which is preliminary data.</text>
</comment>
<dbReference type="AlphaFoldDB" id="A0A8H4QDG3"/>
<organism evidence="3 4">
    <name type="scientific">Ophiocordyceps camponoti-floridani</name>
    <dbReference type="NCBI Taxonomy" id="2030778"/>
    <lineage>
        <taxon>Eukaryota</taxon>
        <taxon>Fungi</taxon>
        <taxon>Dikarya</taxon>
        <taxon>Ascomycota</taxon>
        <taxon>Pezizomycotina</taxon>
        <taxon>Sordariomycetes</taxon>
        <taxon>Hypocreomycetidae</taxon>
        <taxon>Hypocreales</taxon>
        <taxon>Ophiocordycipitaceae</taxon>
        <taxon>Ophiocordyceps</taxon>
    </lineage>
</organism>
<feature type="transmembrane region" description="Helical" evidence="2">
    <location>
        <begin position="152"/>
        <end position="174"/>
    </location>
</feature>
<proteinExistence type="predicted"/>
<keyword evidence="4" id="KW-1185">Reference proteome</keyword>
<gene>
    <name evidence="3" type="ORF">GQ602_001108</name>
</gene>
<feature type="compositionally biased region" description="Low complexity" evidence="1">
    <location>
        <begin position="31"/>
        <end position="53"/>
    </location>
</feature>
<feature type="compositionally biased region" description="Basic residues" evidence="1">
    <location>
        <begin position="12"/>
        <end position="22"/>
    </location>
</feature>
<keyword evidence="2" id="KW-1133">Transmembrane helix</keyword>
<name>A0A8H4QDG3_9HYPO</name>
<keyword evidence="2" id="KW-0812">Transmembrane</keyword>
<dbReference type="Proteomes" id="UP000562929">
    <property type="component" value="Unassembled WGS sequence"/>
</dbReference>
<evidence type="ECO:0000256" key="1">
    <source>
        <dbReference type="SAM" id="MobiDB-lite"/>
    </source>
</evidence>
<reference evidence="3 4" key="1">
    <citation type="journal article" date="2020" name="G3 (Bethesda)">
        <title>Genetic Underpinnings of Host Manipulation by Ophiocordyceps as Revealed by Comparative Transcriptomics.</title>
        <authorList>
            <person name="Will I."/>
            <person name="Das B."/>
            <person name="Trinh T."/>
            <person name="Brachmann A."/>
            <person name="Ohm R.A."/>
            <person name="de Bekker C."/>
        </authorList>
    </citation>
    <scope>NUCLEOTIDE SEQUENCE [LARGE SCALE GENOMIC DNA]</scope>
    <source>
        <strain evidence="3 4">EC05</strain>
    </source>
</reference>
<feature type="compositionally biased region" description="Polar residues" evidence="1">
    <location>
        <begin position="119"/>
        <end position="134"/>
    </location>
</feature>
<feature type="transmembrane region" description="Helical" evidence="2">
    <location>
        <begin position="194"/>
        <end position="212"/>
    </location>
</feature>
<evidence type="ECO:0000313" key="4">
    <source>
        <dbReference type="Proteomes" id="UP000562929"/>
    </source>
</evidence>
<feature type="region of interest" description="Disordered" evidence="1">
    <location>
        <begin position="1"/>
        <end position="134"/>
    </location>
</feature>
<feature type="transmembrane region" description="Helical" evidence="2">
    <location>
        <begin position="224"/>
        <end position="247"/>
    </location>
</feature>
<feature type="compositionally biased region" description="Polar residues" evidence="1">
    <location>
        <begin position="90"/>
        <end position="106"/>
    </location>
</feature>
<feature type="transmembrane region" description="Helical" evidence="2">
    <location>
        <begin position="253"/>
        <end position="274"/>
    </location>
</feature>
<sequence length="299" mass="32105">MDDPNATIRPRRESKKKLRMKKNLSVPENQSLTSSPTFSAASSRSAAGAPTSPNSTMGDFWRLLPVGTNSRRNSSVAADGQRLRRAPSFMASTSSESAGQLATETPLTPFPPLKAAEPGSSTHRASLASPGQQDQNEVADGLYRYQWSLNTAMHGAVLFGQCVVTLAVLSGFLYTAIVDKSNVDPKGQEMPWKYAETALGLTLATCIGVLALHETRVLSTVAVLYLQALILAMTMMTSLALWIWIFTHSTSRIVTGAVVSGVAMLMGTAMLAFFRAALVWWIIEEGGELGGSGEEVFED</sequence>
<evidence type="ECO:0000256" key="2">
    <source>
        <dbReference type="SAM" id="Phobius"/>
    </source>
</evidence>
<accession>A0A8H4QDG3</accession>